<dbReference type="EMBL" id="DSLA01000084">
    <property type="protein sequence ID" value="HEH35559.1"/>
    <property type="molecule type" value="Genomic_DNA"/>
</dbReference>
<protein>
    <submittedName>
        <fullName evidence="2">Uncharacterized protein</fullName>
    </submittedName>
</protein>
<organism evidence="2">
    <name type="scientific">Archaeoglobus fulgidus</name>
    <dbReference type="NCBI Taxonomy" id="2234"/>
    <lineage>
        <taxon>Archaea</taxon>
        <taxon>Methanobacteriati</taxon>
        <taxon>Methanobacteriota</taxon>
        <taxon>Archaeoglobi</taxon>
        <taxon>Archaeoglobales</taxon>
        <taxon>Archaeoglobaceae</taxon>
        <taxon>Archaeoglobus</taxon>
    </lineage>
</organism>
<reference evidence="2" key="1">
    <citation type="journal article" date="2020" name="mSystems">
        <title>Genome- and Community-Level Interaction Insights into Carbon Utilization and Element Cycling Functions of Hydrothermarchaeota in Hydrothermal Sediment.</title>
        <authorList>
            <person name="Zhou Z."/>
            <person name="Liu Y."/>
            <person name="Xu W."/>
            <person name="Pan J."/>
            <person name="Luo Z.H."/>
            <person name="Li M."/>
        </authorList>
    </citation>
    <scope>NUCLEOTIDE SEQUENCE [LARGE SCALE GENOMIC DNA]</scope>
    <source>
        <strain evidence="2">SpSt-26</strain>
    </source>
</reference>
<evidence type="ECO:0000313" key="2">
    <source>
        <dbReference type="EMBL" id="HEH35559.1"/>
    </source>
</evidence>
<feature type="transmembrane region" description="Helical" evidence="1">
    <location>
        <begin position="6"/>
        <end position="26"/>
    </location>
</feature>
<gene>
    <name evidence="2" type="ORF">ENP88_05325</name>
</gene>
<comment type="caution">
    <text evidence="2">The sequence shown here is derived from an EMBL/GenBank/DDBJ whole genome shotgun (WGS) entry which is preliminary data.</text>
</comment>
<keyword evidence="1" id="KW-1133">Transmembrane helix</keyword>
<keyword evidence="1" id="KW-0812">Transmembrane</keyword>
<sequence>MVGIFWEIVISSSGVIAGFFIGEFLLKKLGFGNGMIKTEIKLSELQEFLKKRFLVNSALVHKGRRTLVGLEEVELDEAMKLFESLKSDEAILFNRDDCRFFLKRGETFIYLRGKIASFRDLAEIWEVVQRSLRGEAK</sequence>
<name>A0A7J2TIK1_ARCFL</name>
<keyword evidence="1" id="KW-0472">Membrane</keyword>
<accession>A0A7J2TIK1</accession>
<dbReference type="AlphaFoldDB" id="A0A7J2TIK1"/>
<proteinExistence type="predicted"/>
<evidence type="ECO:0000256" key="1">
    <source>
        <dbReference type="SAM" id="Phobius"/>
    </source>
</evidence>